<evidence type="ECO:0000313" key="2">
    <source>
        <dbReference type="EMBL" id="KAG8183013.1"/>
    </source>
</evidence>
<gene>
    <name evidence="2" type="ORF">JTE90_017100</name>
</gene>
<accession>A0AAV6UH56</accession>
<proteinExistence type="predicted"/>
<feature type="region of interest" description="Disordered" evidence="1">
    <location>
        <begin position="1"/>
        <end position="72"/>
    </location>
</feature>
<protein>
    <submittedName>
        <fullName evidence="2">Uncharacterized protein</fullName>
    </submittedName>
</protein>
<dbReference type="EMBL" id="JAFNEN010000436">
    <property type="protein sequence ID" value="KAG8183013.1"/>
    <property type="molecule type" value="Genomic_DNA"/>
</dbReference>
<organism evidence="2 3">
    <name type="scientific">Oedothorax gibbosus</name>
    <dbReference type="NCBI Taxonomy" id="931172"/>
    <lineage>
        <taxon>Eukaryota</taxon>
        <taxon>Metazoa</taxon>
        <taxon>Ecdysozoa</taxon>
        <taxon>Arthropoda</taxon>
        <taxon>Chelicerata</taxon>
        <taxon>Arachnida</taxon>
        <taxon>Araneae</taxon>
        <taxon>Araneomorphae</taxon>
        <taxon>Entelegynae</taxon>
        <taxon>Araneoidea</taxon>
        <taxon>Linyphiidae</taxon>
        <taxon>Erigoninae</taxon>
        <taxon>Oedothorax</taxon>
    </lineage>
</organism>
<comment type="caution">
    <text evidence="2">The sequence shown here is derived from an EMBL/GenBank/DDBJ whole genome shotgun (WGS) entry which is preliminary data.</text>
</comment>
<keyword evidence="3" id="KW-1185">Reference proteome</keyword>
<feature type="compositionally biased region" description="Basic and acidic residues" evidence="1">
    <location>
        <begin position="21"/>
        <end position="42"/>
    </location>
</feature>
<name>A0AAV6UH56_9ARAC</name>
<evidence type="ECO:0000313" key="3">
    <source>
        <dbReference type="Proteomes" id="UP000827092"/>
    </source>
</evidence>
<dbReference type="AlphaFoldDB" id="A0AAV6UH56"/>
<evidence type="ECO:0000256" key="1">
    <source>
        <dbReference type="SAM" id="MobiDB-lite"/>
    </source>
</evidence>
<feature type="compositionally biased region" description="Polar residues" evidence="1">
    <location>
        <begin position="1"/>
        <end position="12"/>
    </location>
</feature>
<sequence>MKNLRSSASTARNFEAPKSTMADDQRLLTGEDRSSDKRKCDDFASLYGLEGSSAGSRNLPDHSGKHPIFPPE</sequence>
<reference evidence="2 3" key="1">
    <citation type="journal article" date="2022" name="Nat. Ecol. Evol.">
        <title>A masculinizing supergene underlies an exaggerated male reproductive morph in a spider.</title>
        <authorList>
            <person name="Hendrickx F."/>
            <person name="De Corte Z."/>
            <person name="Sonet G."/>
            <person name="Van Belleghem S.M."/>
            <person name="Kostlbacher S."/>
            <person name="Vangestel C."/>
        </authorList>
    </citation>
    <scope>NUCLEOTIDE SEQUENCE [LARGE SCALE GENOMIC DNA]</scope>
    <source>
        <strain evidence="2">W744_W776</strain>
    </source>
</reference>
<dbReference type="Proteomes" id="UP000827092">
    <property type="component" value="Unassembled WGS sequence"/>
</dbReference>